<organism evidence="2 3">
    <name type="scientific">Dibothriocephalus latus</name>
    <name type="common">Fish tapeworm</name>
    <name type="synonym">Diphyllobothrium latum</name>
    <dbReference type="NCBI Taxonomy" id="60516"/>
    <lineage>
        <taxon>Eukaryota</taxon>
        <taxon>Metazoa</taxon>
        <taxon>Spiralia</taxon>
        <taxon>Lophotrochozoa</taxon>
        <taxon>Platyhelminthes</taxon>
        <taxon>Cestoda</taxon>
        <taxon>Eucestoda</taxon>
        <taxon>Diphyllobothriidea</taxon>
        <taxon>Diphyllobothriidae</taxon>
        <taxon>Dibothriocephalus</taxon>
    </lineage>
</organism>
<keyword evidence="1" id="KW-0812">Transmembrane</keyword>
<accession>A0A3P7PDJ3</accession>
<evidence type="ECO:0000256" key="1">
    <source>
        <dbReference type="SAM" id="Phobius"/>
    </source>
</evidence>
<sequence length="90" mass="9808">MLCVAVIINIIILFTIIPFIIVMVVVMSILIFIIFAPIPVVVAVVIIIIIAVTLWRTAKNAVRVLCSVSFAPTTCDFGGSCFRLADLRTT</sequence>
<feature type="transmembrane region" description="Helical" evidence="1">
    <location>
        <begin position="32"/>
        <end position="55"/>
    </location>
</feature>
<gene>
    <name evidence="2" type="ORF">DILT_LOCUS13128</name>
</gene>
<keyword evidence="1" id="KW-0472">Membrane</keyword>
<dbReference type="Proteomes" id="UP000281553">
    <property type="component" value="Unassembled WGS sequence"/>
</dbReference>
<name>A0A3P7PDJ3_DIBLA</name>
<dbReference type="EMBL" id="UYRU01068972">
    <property type="protein sequence ID" value="VDN18229.1"/>
    <property type="molecule type" value="Genomic_DNA"/>
</dbReference>
<dbReference type="AlphaFoldDB" id="A0A3P7PDJ3"/>
<feature type="transmembrane region" description="Helical" evidence="1">
    <location>
        <begin position="7"/>
        <end position="26"/>
    </location>
</feature>
<protein>
    <submittedName>
        <fullName evidence="2">Uncharacterized protein</fullName>
    </submittedName>
</protein>
<evidence type="ECO:0000313" key="3">
    <source>
        <dbReference type="Proteomes" id="UP000281553"/>
    </source>
</evidence>
<proteinExistence type="predicted"/>
<keyword evidence="1" id="KW-1133">Transmembrane helix</keyword>
<keyword evidence="3" id="KW-1185">Reference proteome</keyword>
<reference evidence="2 3" key="1">
    <citation type="submission" date="2018-11" db="EMBL/GenBank/DDBJ databases">
        <authorList>
            <consortium name="Pathogen Informatics"/>
        </authorList>
    </citation>
    <scope>NUCLEOTIDE SEQUENCE [LARGE SCALE GENOMIC DNA]</scope>
</reference>
<evidence type="ECO:0000313" key="2">
    <source>
        <dbReference type="EMBL" id="VDN18229.1"/>
    </source>
</evidence>